<dbReference type="RefSeq" id="WP_169171958.1">
    <property type="nucleotide sequence ID" value="NZ_JAAIII010000003.1"/>
</dbReference>
<keyword evidence="1" id="KW-0175">Coiled coil</keyword>
<dbReference type="EMBL" id="JAAIII010000003">
    <property type="protein sequence ID" value="NMM93906.1"/>
    <property type="molecule type" value="Genomic_DNA"/>
</dbReference>
<sequence>MNISTPVKHPWQPARYDHVESTEAWFWRGLYEQAHKSHVEWRREANDLMRRLQEEVDHNTRLVRALADQEEQPFNTAPVELTIGKAVTINGSDISNIVSCEEGISVECMQADYAIARIPVVCGKVTVE</sequence>
<keyword evidence="3" id="KW-1185">Reference proteome</keyword>
<comment type="caution">
    <text evidence="2">The sequence shown here is derived from an EMBL/GenBank/DDBJ whole genome shotgun (WGS) entry which is preliminary data.</text>
</comment>
<evidence type="ECO:0000313" key="3">
    <source>
        <dbReference type="Proteomes" id="UP000532194"/>
    </source>
</evidence>
<reference evidence="2 3" key="1">
    <citation type="submission" date="2020-02" db="EMBL/GenBank/DDBJ databases">
        <title>Characterization of phylogenetic diversity of novel bifidobacterial species isolated in Czech ZOOs.</title>
        <authorList>
            <person name="Lugli G.A."/>
            <person name="Vera N.B."/>
            <person name="Ventura M."/>
        </authorList>
    </citation>
    <scope>NUCLEOTIDE SEQUENCE [LARGE SCALE GENOMIC DNA]</scope>
    <source>
        <strain evidence="2 3">DSM 109957</strain>
    </source>
</reference>
<proteinExistence type="predicted"/>
<gene>
    <name evidence="2" type="ORF">G1C95_1093</name>
</gene>
<protein>
    <submittedName>
        <fullName evidence="2">Uncharacterized protein</fullName>
    </submittedName>
</protein>
<organism evidence="2 3">
    <name type="scientific">Bifidobacterium oedipodis</name>
    <dbReference type="NCBI Taxonomy" id="2675322"/>
    <lineage>
        <taxon>Bacteria</taxon>
        <taxon>Bacillati</taxon>
        <taxon>Actinomycetota</taxon>
        <taxon>Actinomycetes</taxon>
        <taxon>Bifidobacteriales</taxon>
        <taxon>Bifidobacteriaceae</taxon>
        <taxon>Bifidobacterium</taxon>
    </lineage>
</organism>
<feature type="coiled-coil region" evidence="1">
    <location>
        <begin position="42"/>
        <end position="69"/>
    </location>
</feature>
<evidence type="ECO:0000256" key="1">
    <source>
        <dbReference type="SAM" id="Coils"/>
    </source>
</evidence>
<dbReference type="Proteomes" id="UP000532194">
    <property type="component" value="Unassembled WGS sequence"/>
</dbReference>
<dbReference type="AlphaFoldDB" id="A0A7Y0EP91"/>
<evidence type="ECO:0000313" key="2">
    <source>
        <dbReference type="EMBL" id="NMM93906.1"/>
    </source>
</evidence>
<name>A0A7Y0EP91_9BIFI</name>
<accession>A0A7Y0EP91</accession>